<dbReference type="InterPro" id="IPR011011">
    <property type="entry name" value="Znf_FYVE_PHD"/>
</dbReference>
<feature type="compositionally biased region" description="Basic and acidic residues" evidence="6">
    <location>
        <begin position="159"/>
        <end position="169"/>
    </location>
</feature>
<dbReference type="Proteomes" id="UP000616885">
    <property type="component" value="Unassembled WGS sequence"/>
</dbReference>
<evidence type="ECO:0000256" key="1">
    <source>
        <dbReference type="ARBA" id="ARBA00022723"/>
    </source>
</evidence>
<evidence type="ECO:0000313" key="8">
    <source>
        <dbReference type="EMBL" id="KAF9743897.1"/>
    </source>
</evidence>
<evidence type="ECO:0000256" key="3">
    <source>
        <dbReference type="ARBA" id="ARBA00022833"/>
    </source>
</evidence>
<sequence length="383" mass="42930">MNDSDQSPAGPRRKRLRTSQRHEKENQLPPRRTRLVSHAPTSHEGLERFKELLEAAMDGRGASEEFLSLSSAMYKNWKRSGAVYDEFCFACKKSDDIHPCITCRRQYHESCRPKSSVTVDHGPAKGWYCDICVVRNWHNEPPTLTPPASPPLETSRVVEEFESGRRDVHPPNPLPPSEAVQSSRGPQVLSPSLSLVHSTPTSHPTASQNTSQASETVIARPAATPTHTGPGNVPVRQARSTDIDTYTSYRPVATRRSRYTTLPTEVDSALRVLYSELETAAELRQQIGGLEGQVNQLRQDLSLRDRELQMTQKALQSARASQSELAQLRLEASQRQGSVEEAATLRAEKQQLEEELKSTRTQMDEMSKTLQQWKQKLSSLLAD</sequence>
<gene>
    <name evidence="8" type="ORF">IM811_006237</name>
</gene>
<feature type="domain" description="PHD-type" evidence="7">
    <location>
        <begin position="85"/>
        <end position="135"/>
    </location>
</feature>
<dbReference type="InterPro" id="IPR019787">
    <property type="entry name" value="Znf_PHD-finger"/>
</dbReference>
<organism evidence="8 9">
    <name type="scientific">Bionectria ochroleuca</name>
    <name type="common">Gliocladium roseum</name>
    <dbReference type="NCBI Taxonomy" id="29856"/>
    <lineage>
        <taxon>Eukaryota</taxon>
        <taxon>Fungi</taxon>
        <taxon>Dikarya</taxon>
        <taxon>Ascomycota</taxon>
        <taxon>Pezizomycotina</taxon>
        <taxon>Sordariomycetes</taxon>
        <taxon>Hypocreomycetidae</taxon>
        <taxon>Hypocreales</taxon>
        <taxon>Bionectriaceae</taxon>
        <taxon>Clonostachys</taxon>
    </lineage>
</organism>
<reference evidence="8" key="1">
    <citation type="submission" date="2020-10" db="EMBL/GenBank/DDBJ databases">
        <title>High-Quality Genome Resource of Clonostachys rosea strain S41 by Oxford Nanopore Long-Read Sequencing.</title>
        <authorList>
            <person name="Wang H."/>
        </authorList>
    </citation>
    <scope>NUCLEOTIDE SEQUENCE</scope>
    <source>
        <strain evidence="8">S41</strain>
    </source>
</reference>
<comment type="caution">
    <text evidence="8">The sequence shown here is derived from an EMBL/GenBank/DDBJ whole genome shotgun (WGS) entry which is preliminary data.</text>
</comment>
<dbReference type="PROSITE" id="PS50016">
    <property type="entry name" value="ZF_PHD_2"/>
    <property type="match status" value="1"/>
</dbReference>
<dbReference type="EMBL" id="JADCTT010000016">
    <property type="protein sequence ID" value="KAF9743897.1"/>
    <property type="molecule type" value="Genomic_DNA"/>
</dbReference>
<dbReference type="GO" id="GO:0008270">
    <property type="term" value="F:zinc ion binding"/>
    <property type="evidence" value="ECO:0007669"/>
    <property type="project" value="UniProtKB-KW"/>
</dbReference>
<accession>A0A8H7N1V8</accession>
<evidence type="ECO:0000259" key="7">
    <source>
        <dbReference type="PROSITE" id="PS50016"/>
    </source>
</evidence>
<evidence type="ECO:0000256" key="4">
    <source>
        <dbReference type="PROSITE-ProRule" id="PRU00146"/>
    </source>
</evidence>
<proteinExistence type="predicted"/>
<dbReference type="Gene3D" id="3.30.40.10">
    <property type="entry name" value="Zinc/RING finger domain, C3HC4 (zinc finger)"/>
    <property type="match status" value="1"/>
</dbReference>
<evidence type="ECO:0000313" key="9">
    <source>
        <dbReference type="Proteomes" id="UP000616885"/>
    </source>
</evidence>
<feature type="compositionally biased region" description="Polar residues" evidence="6">
    <location>
        <begin position="179"/>
        <end position="215"/>
    </location>
</feature>
<feature type="coiled-coil region" evidence="5">
    <location>
        <begin position="335"/>
        <end position="383"/>
    </location>
</feature>
<feature type="region of interest" description="Disordered" evidence="6">
    <location>
        <begin position="1"/>
        <end position="42"/>
    </location>
</feature>
<dbReference type="AlphaFoldDB" id="A0A8H7N1V8"/>
<feature type="region of interest" description="Disordered" evidence="6">
    <location>
        <begin position="159"/>
        <end position="216"/>
    </location>
</feature>
<evidence type="ECO:0000256" key="5">
    <source>
        <dbReference type="SAM" id="Coils"/>
    </source>
</evidence>
<keyword evidence="1" id="KW-0479">Metal-binding</keyword>
<keyword evidence="2 4" id="KW-0863">Zinc-finger</keyword>
<evidence type="ECO:0000256" key="6">
    <source>
        <dbReference type="SAM" id="MobiDB-lite"/>
    </source>
</evidence>
<evidence type="ECO:0000256" key="2">
    <source>
        <dbReference type="ARBA" id="ARBA00022771"/>
    </source>
</evidence>
<dbReference type="SUPFAM" id="SSF57903">
    <property type="entry name" value="FYVE/PHD zinc finger"/>
    <property type="match status" value="1"/>
</dbReference>
<protein>
    <recommendedName>
        <fullName evidence="7">PHD-type domain-containing protein</fullName>
    </recommendedName>
</protein>
<keyword evidence="3" id="KW-0862">Zinc</keyword>
<name>A0A8H7N1V8_BIOOC</name>
<dbReference type="InterPro" id="IPR013083">
    <property type="entry name" value="Znf_RING/FYVE/PHD"/>
</dbReference>
<keyword evidence="5" id="KW-0175">Coiled coil</keyword>